<proteinExistence type="predicted"/>
<sequence>MGTMTTVSEVISKLQQEGYTTDFNLKNNCLECQGNALEIHPEEFVVDKHYRFEGQSDPADQAIVYAISSTKHDIKGILVNGYGTSSEMLTEALVNALDIGTGKKAGQR</sequence>
<dbReference type="EMBL" id="JANHOH010000001">
    <property type="protein sequence ID" value="MCQ6958340.1"/>
    <property type="molecule type" value="Genomic_DNA"/>
</dbReference>
<evidence type="ECO:0000313" key="2">
    <source>
        <dbReference type="Proteomes" id="UP001204376"/>
    </source>
</evidence>
<evidence type="ECO:0000313" key="1">
    <source>
        <dbReference type="EMBL" id="MCQ6958340.1"/>
    </source>
</evidence>
<keyword evidence="2" id="KW-1185">Reference proteome</keyword>
<name>A0ABT1T1Q4_9SPHI</name>
<protein>
    <submittedName>
        <fullName evidence="1">Phosphoribosylpyrophosphate synthetase</fullName>
    </submittedName>
</protein>
<dbReference type="Proteomes" id="UP001204376">
    <property type="component" value="Unassembled WGS sequence"/>
</dbReference>
<reference evidence="1 2" key="1">
    <citation type="submission" date="2022-07" db="EMBL/GenBank/DDBJ databases">
        <title>Mucilaginibacter sp. JC4.</title>
        <authorList>
            <person name="Le V."/>
            <person name="Ko S.-R."/>
            <person name="Ahn C.-Y."/>
            <person name="Oh H.-M."/>
        </authorList>
    </citation>
    <scope>NUCLEOTIDE SEQUENCE [LARGE SCALE GENOMIC DNA]</scope>
    <source>
        <strain evidence="1 2">JC4</strain>
    </source>
</reference>
<comment type="caution">
    <text evidence="1">The sequence shown here is derived from an EMBL/GenBank/DDBJ whole genome shotgun (WGS) entry which is preliminary data.</text>
</comment>
<accession>A0ABT1T1Q4</accession>
<organism evidence="1 2">
    <name type="scientific">Mucilaginibacter aquariorum</name>
    <dbReference type="NCBI Taxonomy" id="2967225"/>
    <lineage>
        <taxon>Bacteria</taxon>
        <taxon>Pseudomonadati</taxon>
        <taxon>Bacteroidota</taxon>
        <taxon>Sphingobacteriia</taxon>
        <taxon>Sphingobacteriales</taxon>
        <taxon>Sphingobacteriaceae</taxon>
        <taxon>Mucilaginibacter</taxon>
    </lineage>
</organism>
<gene>
    <name evidence="1" type="ORF">NPE20_10240</name>
</gene>